<comment type="caution">
    <text evidence="2">The sequence shown here is derived from an EMBL/GenBank/DDBJ whole genome shotgun (WGS) entry which is preliminary data.</text>
</comment>
<dbReference type="PANTHER" id="PTHR43864">
    <property type="entry name" value="HYPOXANTHINE/GUANINE PHOSPHORIBOSYLTRANSFERASE"/>
    <property type="match status" value="1"/>
</dbReference>
<proteinExistence type="predicted"/>
<reference evidence="2" key="1">
    <citation type="journal article" date="2020" name="ISME J.">
        <title>Gammaproteobacteria mediating utilization of methyl-, sulfur- and petroleum organic compounds in deep ocean hydrothermal plumes.</title>
        <authorList>
            <person name="Zhou Z."/>
            <person name="Liu Y."/>
            <person name="Pan J."/>
            <person name="Cron B.R."/>
            <person name="Toner B.M."/>
            <person name="Anantharaman K."/>
            <person name="Breier J.A."/>
            <person name="Dick G.J."/>
            <person name="Li M."/>
        </authorList>
    </citation>
    <scope>NUCLEOTIDE SEQUENCE</scope>
    <source>
        <strain evidence="2">SZUA-1515</strain>
    </source>
</reference>
<evidence type="ECO:0000259" key="1">
    <source>
        <dbReference type="Pfam" id="PF00156"/>
    </source>
</evidence>
<dbReference type="SUPFAM" id="SSF53271">
    <property type="entry name" value="PRTase-like"/>
    <property type="match status" value="1"/>
</dbReference>
<dbReference type="InterPro" id="IPR029057">
    <property type="entry name" value="PRTase-like"/>
</dbReference>
<keyword evidence="2" id="KW-0328">Glycosyltransferase</keyword>
<keyword evidence="2" id="KW-0808">Transferase</keyword>
<sequence length="217" mass="24499">MGLTPAVEWLREAYHNLERGNGVRVIERGGRRLVRIEWLNLVTEPKILQSIAYVIAEVCRERNYSPDAVSSIETSGAKYGVAASMALGIPYFSIHKFEKIIFTSVASVTSHSQTEGREVRFFLDRDAVSRFKRIILVDDIRRTSRTIDLAIELLQSCGLQVEACFTVFDFKFAKHPLPSRIKPERYHPLFIISAVEQDGRCSVEGGEALKRLGVSAR</sequence>
<dbReference type="InterPro" id="IPR050118">
    <property type="entry name" value="Pur/Pyrimidine_PRTase"/>
</dbReference>
<dbReference type="Pfam" id="PF00156">
    <property type="entry name" value="Pribosyltran"/>
    <property type="match status" value="1"/>
</dbReference>
<protein>
    <submittedName>
        <fullName evidence="2">Phosphoribosyltransferase</fullName>
    </submittedName>
</protein>
<gene>
    <name evidence="2" type="ORF">EYH45_04530</name>
</gene>
<evidence type="ECO:0000313" key="2">
    <source>
        <dbReference type="EMBL" id="HIQ29813.1"/>
    </source>
</evidence>
<organism evidence="2 3">
    <name type="scientific">Caldiarchaeum subterraneum</name>
    <dbReference type="NCBI Taxonomy" id="311458"/>
    <lineage>
        <taxon>Archaea</taxon>
        <taxon>Nitrososphaerota</taxon>
        <taxon>Candidatus Caldarchaeales</taxon>
        <taxon>Candidatus Caldarchaeaceae</taxon>
        <taxon>Candidatus Caldarchaeum</taxon>
    </lineage>
</organism>
<evidence type="ECO:0000313" key="3">
    <source>
        <dbReference type="Proteomes" id="UP000608579"/>
    </source>
</evidence>
<dbReference type="Gene3D" id="3.40.50.2020">
    <property type="match status" value="1"/>
</dbReference>
<dbReference type="EMBL" id="DQVM01000087">
    <property type="protein sequence ID" value="HIQ29813.1"/>
    <property type="molecule type" value="Genomic_DNA"/>
</dbReference>
<dbReference type="AlphaFoldDB" id="A0A832ZVT6"/>
<dbReference type="CDD" id="cd06223">
    <property type="entry name" value="PRTases_typeI"/>
    <property type="match status" value="1"/>
</dbReference>
<dbReference type="GO" id="GO:0016757">
    <property type="term" value="F:glycosyltransferase activity"/>
    <property type="evidence" value="ECO:0007669"/>
    <property type="project" value="UniProtKB-KW"/>
</dbReference>
<dbReference type="PANTHER" id="PTHR43864:SF2">
    <property type="entry name" value="PUR OPERON REPRESSOR"/>
    <property type="match status" value="1"/>
</dbReference>
<feature type="domain" description="Phosphoribosyltransferase" evidence="1">
    <location>
        <begin position="38"/>
        <end position="167"/>
    </location>
</feature>
<name>A0A832ZVT6_CALS0</name>
<dbReference type="InterPro" id="IPR000836">
    <property type="entry name" value="PRTase_dom"/>
</dbReference>
<accession>A0A832ZVT6</accession>
<dbReference type="Proteomes" id="UP000608579">
    <property type="component" value="Unassembled WGS sequence"/>
</dbReference>